<evidence type="ECO:0008006" key="4">
    <source>
        <dbReference type="Google" id="ProtNLM"/>
    </source>
</evidence>
<evidence type="ECO:0000313" key="3">
    <source>
        <dbReference type="Proteomes" id="UP000000758"/>
    </source>
</evidence>
<keyword evidence="1" id="KW-0472">Membrane</keyword>
<dbReference type="EnsemblBacteria" id="ABK78651">
    <property type="protein sequence ID" value="ABK78651"/>
    <property type="gene ID" value="CENSYa_2048"/>
</dbReference>
<dbReference type="AlphaFoldDB" id="A0RZ84"/>
<evidence type="ECO:0000313" key="2">
    <source>
        <dbReference type="EMBL" id="ABK78651.1"/>
    </source>
</evidence>
<proteinExistence type="predicted"/>
<dbReference type="STRING" id="414004.CENSYa_2048"/>
<feature type="transmembrane region" description="Helical" evidence="1">
    <location>
        <begin position="31"/>
        <end position="50"/>
    </location>
</feature>
<evidence type="ECO:0000256" key="1">
    <source>
        <dbReference type="SAM" id="Phobius"/>
    </source>
</evidence>
<keyword evidence="1" id="KW-1133">Transmembrane helix</keyword>
<dbReference type="EMBL" id="DP000238">
    <property type="protein sequence ID" value="ABK78651.1"/>
    <property type="molecule type" value="Genomic_DNA"/>
</dbReference>
<reference evidence="2 3" key="1">
    <citation type="journal article" date="2006" name="Proc. Natl. Acad. Sci. U.S.A.">
        <title>Genomic analysis of the uncultivated marine crenarchaeote Cenarchaeum symbiosum.</title>
        <authorList>
            <person name="Hallam S.J."/>
            <person name="Konstantinidis K.T."/>
            <person name="Putnam N."/>
            <person name="Schleper C."/>
            <person name="Watanabe Y."/>
            <person name="Sugahara J."/>
            <person name="Preston C."/>
            <person name="de la Torre J."/>
            <person name="Richardson P.M."/>
            <person name="DeLong E.F."/>
        </authorList>
    </citation>
    <scope>NUCLEOTIDE SEQUENCE [LARGE SCALE GENOMIC DNA]</scope>
    <source>
        <strain evidence="3">A</strain>
    </source>
</reference>
<dbReference type="HOGENOM" id="CLU_1197601_0_0_2"/>
<protein>
    <recommendedName>
        <fullName evidence="4">DUF2254 domain-containing protein</fullName>
    </recommendedName>
</protein>
<gene>
    <name evidence="2" type="ordered locus">CENSYa_2048</name>
</gene>
<dbReference type="Proteomes" id="UP000000758">
    <property type="component" value="Chromosome"/>
</dbReference>
<keyword evidence="1" id="KW-0812">Transmembrane</keyword>
<keyword evidence="3" id="KW-1185">Reference proteome</keyword>
<accession>A0RZ84</accession>
<feature type="transmembrane region" description="Helical" evidence="1">
    <location>
        <begin position="62"/>
        <end position="87"/>
    </location>
</feature>
<organism evidence="2 3">
    <name type="scientific">Cenarchaeum symbiosum (strain A)</name>
    <dbReference type="NCBI Taxonomy" id="414004"/>
    <lineage>
        <taxon>Archaea</taxon>
        <taxon>Nitrososphaerota</taxon>
        <taxon>Candidatus Cenarchaeales</taxon>
        <taxon>Candidatus Cenarchaeaceae</taxon>
        <taxon>Candidatus Cenarchaeum</taxon>
    </lineage>
</organism>
<name>A0RZ84_CENSY</name>
<dbReference type="KEGG" id="csy:CENSYa_2048"/>
<feature type="transmembrane region" description="Helical" evidence="1">
    <location>
        <begin position="137"/>
        <end position="157"/>
    </location>
</feature>
<feature type="transmembrane region" description="Helical" evidence="1">
    <location>
        <begin position="107"/>
        <end position="131"/>
    </location>
</feature>
<sequence>MKQYYEDIKDKIIRSGYSDNKPPRMFRGGSIWSWFLFFFIVLDIMIFLYFTHIEFMKEKHAINLLVINTEILVTTLAVTLGATLLGIQFRAQSYTVIALIKQMNHRVVYGFVIIFISLIAFSIIPIIITSITEPGKFIPFVFLGTGFSLVYLVGYVYHMIYRLQPLEVMEEIIEKIETRIKIETIPDIEYFSTRGSERFNEWEQIMLKAVETYNVTLFTKGLQDIFVSIIA</sequence>